<proteinExistence type="predicted"/>
<accession>A0A4Y2M4F1</accession>
<evidence type="ECO:0000313" key="1">
    <source>
        <dbReference type="EMBL" id="GBN21303.1"/>
    </source>
</evidence>
<organism evidence="1 2">
    <name type="scientific">Araneus ventricosus</name>
    <name type="common">Orbweaver spider</name>
    <name type="synonym">Epeira ventricosa</name>
    <dbReference type="NCBI Taxonomy" id="182803"/>
    <lineage>
        <taxon>Eukaryota</taxon>
        <taxon>Metazoa</taxon>
        <taxon>Ecdysozoa</taxon>
        <taxon>Arthropoda</taxon>
        <taxon>Chelicerata</taxon>
        <taxon>Arachnida</taxon>
        <taxon>Araneae</taxon>
        <taxon>Araneomorphae</taxon>
        <taxon>Entelegynae</taxon>
        <taxon>Araneoidea</taxon>
        <taxon>Araneidae</taxon>
        <taxon>Araneus</taxon>
    </lineage>
</organism>
<keyword evidence="2" id="KW-1185">Reference proteome</keyword>
<comment type="caution">
    <text evidence="1">The sequence shown here is derived from an EMBL/GenBank/DDBJ whole genome shotgun (WGS) entry which is preliminary data.</text>
</comment>
<name>A0A4Y2M4F1_ARAVE</name>
<dbReference type="AlphaFoldDB" id="A0A4Y2M4F1"/>
<reference evidence="1 2" key="1">
    <citation type="journal article" date="2019" name="Sci. Rep.">
        <title>Orb-weaving spider Araneus ventricosus genome elucidates the spidroin gene catalogue.</title>
        <authorList>
            <person name="Kono N."/>
            <person name="Nakamura H."/>
            <person name="Ohtoshi R."/>
            <person name="Moran D.A.P."/>
            <person name="Shinohara A."/>
            <person name="Yoshida Y."/>
            <person name="Fujiwara M."/>
            <person name="Mori M."/>
            <person name="Tomita M."/>
            <person name="Arakawa K."/>
        </authorList>
    </citation>
    <scope>NUCLEOTIDE SEQUENCE [LARGE SCALE GENOMIC DNA]</scope>
</reference>
<evidence type="ECO:0000313" key="2">
    <source>
        <dbReference type="Proteomes" id="UP000499080"/>
    </source>
</evidence>
<sequence length="102" mass="11680">MLVITRHYVMYPLIAEGCRLVDNCGNTLFHSIVILEPFARRGSFNIANRYGNQRGRGLGCKGEWNNMSKTKSVKQAIHISLEFLEHGKEKAIVSFKNRWKLA</sequence>
<gene>
    <name evidence="1" type="ORF">AVEN_112456_1</name>
</gene>
<dbReference type="EMBL" id="BGPR01006717">
    <property type="protein sequence ID" value="GBN21303.1"/>
    <property type="molecule type" value="Genomic_DNA"/>
</dbReference>
<protein>
    <submittedName>
        <fullName evidence="1">Uncharacterized protein</fullName>
    </submittedName>
</protein>
<dbReference type="Proteomes" id="UP000499080">
    <property type="component" value="Unassembled WGS sequence"/>
</dbReference>